<accession>A0A559K5A9</accession>
<gene>
    <name evidence="1" type="ORF">FPZ49_24590</name>
</gene>
<dbReference type="RefSeq" id="WP_144852019.1">
    <property type="nucleotide sequence ID" value="NZ_VNJI01000039.1"/>
</dbReference>
<evidence type="ECO:0000313" key="2">
    <source>
        <dbReference type="Proteomes" id="UP000317036"/>
    </source>
</evidence>
<protein>
    <submittedName>
        <fullName evidence="1">Uncharacterized protein</fullName>
    </submittedName>
</protein>
<keyword evidence="2" id="KW-1185">Reference proteome</keyword>
<proteinExistence type="predicted"/>
<sequence>MKVNYTVVKDILQRNILLYSGNIEVRKALEESLQQMDQTFLAENLPGQLPKESEEREQHRIAYNRLSKALWIKFLVPTSRFRKLSTNELERMYKVIREDKSLDDAYAYAISARSPL</sequence>
<comment type="caution">
    <text evidence="1">The sequence shown here is derived from an EMBL/GenBank/DDBJ whole genome shotgun (WGS) entry which is preliminary data.</text>
</comment>
<dbReference type="EMBL" id="VNJI01000039">
    <property type="protein sequence ID" value="TVY07325.1"/>
    <property type="molecule type" value="Genomic_DNA"/>
</dbReference>
<dbReference type="AlphaFoldDB" id="A0A559K5A9"/>
<name>A0A559K5A9_9BACL</name>
<evidence type="ECO:0000313" key="1">
    <source>
        <dbReference type="EMBL" id="TVY07325.1"/>
    </source>
</evidence>
<reference evidence="1 2" key="1">
    <citation type="submission" date="2019-07" db="EMBL/GenBank/DDBJ databases">
        <authorList>
            <person name="Kim J."/>
        </authorList>
    </citation>
    <scope>NUCLEOTIDE SEQUENCE [LARGE SCALE GENOMIC DNA]</scope>
    <source>
        <strain evidence="1 2">JC52</strain>
    </source>
</reference>
<organism evidence="1 2">
    <name type="scientific">Paenibacillus cremeus</name>
    <dbReference type="NCBI Taxonomy" id="2163881"/>
    <lineage>
        <taxon>Bacteria</taxon>
        <taxon>Bacillati</taxon>
        <taxon>Bacillota</taxon>
        <taxon>Bacilli</taxon>
        <taxon>Bacillales</taxon>
        <taxon>Paenibacillaceae</taxon>
        <taxon>Paenibacillus</taxon>
    </lineage>
</organism>
<dbReference type="Proteomes" id="UP000317036">
    <property type="component" value="Unassembled WGS sequence"/>
</dbReference>